<organism evidence="2 3">
    <name type="scientific">Sporosarcina highlanderae</name>
    <dbReference type="NCBI Taxonomy" id="3035916"/>
    <lineage>
        <taxon>Bacteria</taxon>
        <taxon>Bacillati</taxon>
        <taxon>Bacillota</taxon>
        <taxon>Bacilli</taxon>
        <taxon>Bacillales</taxon>
        <taxon>Caryophanaceae</taxon>
        <taxon>Sporosarcina</taxon>
    </lineage>
</organism>
<dbReference type="EMBL" id="JAROCC010000014">
    <property type="protein sequence ID" value="MDN4608811.1"/>
    <property type="molecule type" value="Genomic_DNA"/>
</dbReference>
<comment type="similarity">
    <text evidence="1">Belongs to the ArsC family.</text>
</comment>
<comment type="caution">
    <text evidence="2">The sequence shown here is derived from an EMBL/GenBank/DDBJ whole genome shotgun (WGS) entry which is preliminary data.</text>
</comment>
<reference evidence="2" key="1">
    <citation type="submission" date="2023-03" db="EMBL/GenBank/DDBJ databases">
        <title>MT1 and MT2 Draft Genomes of Novel Species.</title>
        <authorList>
            <person name="Venkateswaran K."/>
        </authorList>
    </citation>
    <scope>NUCLEOTIDE SEQUENCE</scope>
    <source>
        <strain evidence="2">F6_3S_P_2</strain>
    </source>
</reference>
<dbReference type="SUPFAM" id="SSF52833">
    <property type="entry name" value="Thioredoxin-like"/>
    <property type="match status" value="1"/>
</dbReference>
<name>A0ABT8JUG4_9BACL</name>
<evidence type="ECO:0000313" key="3">
    <source>
        <dbReference type="Proteomes" id="UP001175097"/>
    </source>
</evidence>
<dbReference type="Pfam" id="PF03960">
    <property type="entry name" value="ArsC"/>
    <property type="match status" value="1"/>
</dbReference>
<protein>
    <submittedName>
        <fullName evidence="2">Arsenate reductase family protein</fullName>
    </submittedName>
</protein>
<proteinExistence type="inferred from homology"/>
<accession>A0ABT8JUG4</accession>
<dbReference type="PANTHER" id="PTHR30041">
    <property type="entry name" value="ARSENATE REDUCTASE"/>
    <property type="match status" value="1"/>
</dbReference>
<dbReference type="InterPro" id="IPR006504">
    <property type="entry name" value="Tscrpt_reg_Spx/MgsR"/>
</dbReference>
<dbReference type="PANTHER" id="PTHR30041:SF8">
    <property type="entry name" value="PROTEIN YFFB"/>
    <property type="match status" value="1"/>
</dbReference>
<dbReference type="PROSITE" id="PS51353">
    <property type="entry name" value="ARSC"/>
    <property type="match status" value="1"/>
</dbReference>
<dbReference type="InterPro" id="IPR006660">
    <property type="entry name" value="Arsenate_reductase-like"/>
</dbReference>
<dbReference type="Proteomes" id="UP001175097">
    <property type="component" value="Unassembled WGS sequence"/>
</dbReference>
<sequence>MTLTYYGYPKCGTCRKAKKWLENNGLEFKDIDIVEAPPTKDELRSMIGNSDLDIKKFFNVSGMKYRELNLKDKLPDMTEEEKIELLSTDGMLIKRPIVTDGSIVTVGFKEDQFEDVWNVK</sequence>
<evidence type="ECO:0000313" key="2">
    <source>
        <dbReference type="EMBL" id="MDN4608811.1"/>
    </source>
</evidence>
<dbReference type="CDD" id="cd03036">
    <property type="entry name" value="ArsC_like"/>
    <property type="match status" value="1"/>
</dbReference>
<evidence type="ECO:0000256" key="1">
    <source>
        <dbReference type="PROSITE-ProRule" id="PRU01282"/>
    </source>
</evidence>
<dbReference type="Gene3D" id="3.40.30.10">
    <property type="entry name" value="Glutaredoxin"/>
    <property type="match status" value="1"/>
</dbReference>
<dbReference type="NCBIfam" id="TIGR01617">
    <property type="entry name" value="arsC_related"/>
    <property type="match status" value="1"/>
</dbReference>
<gene>
    <name evidence="2" type="ORF">P5G49_15225</name>
</gene>
<keyword evidence="3" id="KW-1185">Reference proteome</keyword>
<dbReference type="RefSeq" id="WP_301245166.1">
    <property type="nucleotide sequence ID" value="NZ_JAROCC010000014.1"/>
</dbReference>
<dbReference type="InterPro" id="IPR036249">
    <property type="entry name" value="Thioredoxin-like_sf"/>
</dbReference>